<keyword evidence="2" id="KW-0547">Nucleotide-binding</keyword>
<dbReference type="SUPFAM" id="SSF52540">
    <property type="entry name" value="P-loop containing nucleoside triphosphate hydrolases"/>
    <property type="match status" value="1"/>
</dbReference>
<keyword evidence="6" id="KW-1185">Reference proteome</keyword>
<dbReference type="Proteomes" id="UP000612585">
    <property type="component" value="Unassembled WGS sequence"/>
</dbReference>
<evidence type="ECO:0000313" key="5">
    <source>
        <dbReference type="EMBL" id="GIJ54146.1"/>
    </source>
</evidence>
<evidence type="ECO:0000256" key="1">
    <source>
        <dbReference type="ARBA" id="ARBA00005417"/>
    </source>
</evidence>
<evidence type="ECO:0000259" key="4">
    <source>
        <dbReference type="PROSITE" id="PS50893"/>
    </source>
</evidence>
<protein>
    <submittedName>
        <fullName evidence="5">ABC transporter ATP-binding protein</fullName>
    </submittedName>
</protein>
<proteinExistence type="inferred from homology"/>
<organism evidence="5 6">
    <name type="scientific">Virgisporangium aurantiacum</name>
    <dbReference type="NCBI Taxonomy" id="175570"/>
    <lineage>
        <taxon>Bacteria</taxon>
        <taxon>Bacillati</taxon>
        <taxon>Actinomycetota</taxon>
        <taxon>Actinomycetes</taxon>
        <taxon>Micromonosporales</taxon>
        <taxon>Micromonosporaceae</taxon>
        <taxon>Virgisporangium</taxon>
    </lineage>
</organism>
<dbReference type="InterPro" id="IPR003593">
    <property type="entry name" value="AAA+_ATPase"/>
</dbReference>
<dbReference type="GO" id="GO:0022857">
    <property type="term" value="F:transmembrane transporter activity"/>
    <property type="evidence" value="ECO:0007669"/>
    <property type="project" value="TreeGrafter"/>
</dbReference>
<evidence type="ECO:0000256" key="3">
    <source>
        <dbReference type="ARBA" id="ARBA00022840"/>
    </source>
</evidence>
<dbReference type="PROSITE" id="PS00211">
    <property type="entry name" value="ABC_TRANSPORTER_1"/>
    <property type="match status" value="1"/>
</dbReference>
<sequence length="220" mass="23044">MTPVLRAERLFRFFHAGDEEVLALCGVSLQVEAGELVAVTGPSGAGKSTLLSCLAGIDEPDGGSVWVAGRRLSRQPEAVRATLRARHIGVLYQHSNLLEHLTIGRNIRLAQQLRQRRAPHDGVDALLATVGLDGRGSALPGDLSGGESVRAGLAVALANDPAMLIADEPTGELDEITERLVLRLLVARAAAGTAVLVASHSRAVTAAASRVVHLRDGRAA</sequence>
<dbReference type="InterPro" id="IPR003439">
    <property type="entry name" value="ABC_transporter-like_ATP-bd"/>
</dbReference>
<gene>
    <name evidence="5" type="ORF">Vau01_016620</name>
</gene>
<comment type="similarity">
    <text evidence="1">Belongs to the ABC transporter superfamily.</text>
</comment>
<dbReference type="GO" id="GO:0016887">
    <property type="term" value="F:ATP hydrolysis activity"/>
    <property type="evidence" value="ECO:0007669"/>
    <property type="project" value="InterPro"/>
</dbReference>
<dbReference type="PANTHER" id="PTHR24220">
    <property type="entry name" value="IMPORT ATP-BINDING PROTEIN"/>
    <property type="match status" value="1"/>
</dbReference>
<comment type="caution">
    <text evidence="5">The sequence shown here is derived from an EMBL/GenBank/DDBJ whole genome shotgun (WGS) entry which is preliminary data.</text>
</comment>
<dbReference type="Pfam" id="PF00005">
    <property type="entry name" value="ABC_tran"/>
    <property type="match status" value="1"/>
</dbReference>
<dbReference type="SMART" id="SM00382">
    <property type="entry name" value="AAA"/>
    <property type="match status" value="1"/>
</dbReference>
<dbReference type="InterPro" id="IPR015854">
    <property type="entry name" value="ABC_transpr_LolD-like"/>
</dbReference>
<dbReference type="PANTHER" id="PTHR24220:SF689">
    <property type="entry name" value="LIPOPROTEIN-RELEASING SYSTEM ATP-BINDING PROTEIN LOLD"/>
    <property type="match status" value="1"/>
</dbReference>
<evidence type="ECO:0000313" key="6">
    <source>
        <dbReference type="Proteomes" id="UP000612585"/>
    </source>
</evidence>
<reference evidence="5" key="1">
    <citation type="submission" date="2021-01" db="EMBL/GenBank/DDBJ databases">
        <title>Whole genome shotgun sequence of Virgisporangium aurantiacum NBRC 16421.</title>
        <authorList>
            <person name="Komaki H."/>
            <person name="Tamura T."/>
        </authorList>
    </citation>
    <scope>NUCLEOTIDE SEQUENCE</scope>
    <source>
        <strain evidence="5">NBRC 16421</strain>
    </source>
</reference>
<feature type="domain" description="ABC transporter" evidence="4">
    <location>
        <begin position="5"/>
        <end position="220"/>
    </location>
</feature>
<dbReference type="PROSITE" id="PS50893">
    <property type="entry name" value="ABC_TRANSPORTER_2"/>
    <property type="match status" value="1"/>
</dbReference>
<dbReference type="EMBL" id="BOPG01000011">
    <property type="protein sequence ID" value="GIJ54146.1"/>
    <property type="molecule type" value="Genomic_DNA"/>
</dbReference>
<keyword evidence="3 5" id="KW-0067">ATP-binding</keyword>
<name>A0A8J4DY12_9ACTN</name>
<dbReference type="AlphaFoldDB" id="A0A8J4DY12"/>
<dbReference type="GO" id="GO:0005886">
    <property type="term" value="C:plasma membrane"/>
    <property type="evidence" value="ECO:0007669"/>
    <property type="project" value="TreeGrafter"/>
</dbReference>
<dbReference type="GO" id="GO:0005524">
    <property type="term" value="F:ATP binding"/>
    <property type="evidence" value="ECO:0007669"/>
    <property type="project" value="UniProtKB-KW"/>
</dbReference>
<accession>A0A8J4DY12</accession>
<dbReference type="Gene3D" id="3.40.50.300">
    <property type="entry name" value="P-loop containing nucleotide triphosphate hydrolases"/>
    <property type="match status" value="1"/>
</dbReference>
<evidence type="ECO:0000256" key="2">
    <source>
        <dbReference type="ARBA" id="ARBA00022741"/>
    </source>
</evidence>
<dbReference type="InterPro" id="IPR027417">
    <property type="entry name" value="P-loop_NTPase"/>
</dbReference>
<dbReference type="InterPro" id="IPR017871">
    <property type="entry name" value="ABC_transporter-like_CS"/>
</dbReference>